<evidence type="ECO:0000313" key="1">
    <source>
        <dbReference type="EMBL" id="KAJ2983982.1"/>
    </source>
</evidence>
<dbReference type="EMBL" id="JANJQO010000010">
    <property type="protein sequence ID" value="KAJ2983982.1"/>
    <property type="molecule type" value="Genomic_DNA"/>
</dbReference>
<sequence length="894" mass="97763">MSAPQGYGHDQFQDQPQDQHSTAPPFDDAGAAVGAPKKKKRGYAAGAFEVATGANAAVGGQMQGGAPPAPQFGGYPQTDQHQQPQQAAAGYQYDQSYGAPQAVAPQQGYGSYPAPDQTAQASGQGITGITQGMAGMNMGAQQPNTVPIAQARQAALNQLYPSDLLNQPFNVAEIDLPPPPINLPPNSSVTRSETANCPPKYIRSTLNSVPTTNSLLKKSKLPLSLVIQPYGSLHDDEDNVPVVQDQVISRCRRCRTYINPYVTFMDHGHRWRCNMCNLTNDVPQAFDWDSAAQKTVDRWLRPELNHAVVEFVAPQEYMVRPPQPLVYLFLFDVSYAAISSGLLATSARTILDSLNRIPNADRRTRIGFMAVDSSLHYFSIPKDEDAGAETNMLVVSDLEEPFLPVPHDLLVPLSESRQSVERFLQKLPEMFQNNQNNGSCMGAALRAGHKLISSLGGKIVVLTASLPNIGAGKLEMREDKKALGTSKEGSLLQTGNSFYKSFAVECSKNQVSVDMFLFSSQYQDVASLSNLPRYTGGQTWFYPGWHASRPEDALKFASEFSDYLSAEIGLEAVLRCYVVEVALDENLTKNVVCFQAAILHTTCNGERRIRVMTLALPTTTNLSDVYASADQCAITTYFTHKAVERVLSSGLEAARDALQAKVTELLQTFRKELAGGSMGGGLQFPANLRGLPILFLGLMKNVGLRKSAQIPTDIRSASLCLLSTLPVPLLMRYIYPRLYSLHDMPDNAGMPDGETGQIVLPPPQNLTSERLAPHGLYLIDDGQTQFLWVGRDAVPQLVADVFGVEDRAHIHVGKGRVPEMDGDFNERVRAVIQKSRDHRALGVGSITVPHLYIVREDGEPSLKLWAQTLLVEDRADQSLSAAQWLGILREKVVQ</sequence>
<evidence type="ECO:0000313" key="2">
    <source>
        <dbReference type="Proteomes" id="UP001143910"/>
    </source>
</evidence>
<organism evidence="1 2">
    <name type="scientific">Zarea fungicola</name>
    <dbReference type="NCBI Taxonomy" id="93591"/>
    <lineage>
        <taxon>Eukaryota</taxon>
        <taxon>Fungi</taxon>
        <taxon>Dikarya</taxon>
        <taxon>Ascomycota</taxon>
        <taxon>Pezizomycotina</taxon>
        <taxon>Sordariomycetes</taxon>
        <taxon>Hypocreomycetidae</taxon>
        <taxon>Hypocreales</taxon>
        <taxon>Cordycipitaceae</taxon>
        <taxon>Zarea</taxon>
    </lineage>
</organism>
<keyword evidence="2" id="KW-1185">Reference proteome</keyword>
<name>A0ACC1NXD3_9HYPO</name>
<accession>A0ACC1NXD3</accession>
<gene>
    <name evidence="1" type="ORF">NQ176_g299</name>
</gene>
<protein>
    <submittedName>
        <fullName evidence="1">Uncharacterized protein</fullName>
    </submittedName>
</protein>
<comment type="caution">
    <text evidence="1">The sequence shown here is derived from an EMBL/GenBank/DDBJ whole genome shotgun (WGS) entry which is preliminary data.</text>
</comment>
<proteinExistence type="predicted"/>
<reference evidence="1" key="1">
    <citation type="submission" date="2022-08" db="EMBL/GenBank/DDBJ databases">
        <title>Genome Sequence of Lecanicillium fungicola.</title>
        <authorList>
            <person name="Buettner E."/>
        </authorList>
    </citation>
    <scope>NUCLEOTIDE SEQUENCE</scope>
    <source>
        <strain evidence="1">Babe33</strain>
    </source>
</reference>
<dbReference type="Proteomes" id="UP001143910">
    <property type="component" value="Unassembled WGS sequence"/>
</dbReference>